<evidence type="ECO:0000256" key="1">
    <source>
        <dbReference type="ARBA" id="ARBA00009114"/>
    </source>
</evidence>
<dbReference type="RefSeq" id="WP_101541331.1">
    <property type="nucleotide sequence ID" value="NZ_PKGU01000002.1"/>
</dbReference>
<comment type="similarity">
    <text evidence="1">Belongs to the Pup ligase/Pup deamidase family. Pup deamidase subfamily.</text>
</comment>
<dbReference type="GO" id="GO:0016811">
    <property type="term" value="F:hydrolase activity, acting on carbon-nitrogen (but not peptide) bonds, in linear amides"/>
    <property type="evidence" value="ECO:0007669"/>
    <property type="project" value="InterPro"/>
</dbReference>
<evidence type="ECO:0000313" key="3">
    <source>
        <dbReference type="Proteomes" id="UP000242263"/>
    </source>
</evidence>
<keyword evidence="2" id="KW-0647">Proteasome</keyword>
<dbReference type="GO" id="GO:0008233">
    <property type="term" value="F:peptidase activity"/>
    <property type="evidence" value="ECO:0007669"/>
    <property type="project" value="InterPro"/>
</dbReference>
<dbReference type="GO" id="GO:0000502">
    <property type="term" value="C:proteasome complex"/>
    <property type="evidence" value="ECO:0007669"/>
    <property type="project" value="UniProtKB-KW"/>
</dbReference>
<dbReference type="Pfam" id="PF03136">
    <property type="entry name" value="Pup_ligase"/>
    <property type="match status" value="1"/>
</dbReference>
<protein>
    <submittedName>
        <fullName evidence="2">Proteasome accessory factor PafA2</fullName>
    </submittedName>
</protein>
<dbReference type="AlphaFoldDB" id="A0A2I1M5N4"/>
<dbReference type="EMBL" id="PKGU01000002">
    <property type="protein sequence ID" value="PKZ15428.1"/>
    <property type="molecule type" value="Genomic_DNA"/>
</dbReference>
<dbReference type="GO" id="GO:0005524">
    <property type="term" value="F:ATP binding"/>
    <property type="evidence" value="ECO:0007669"/>
    <property type="project" value="TreeGrafter"/>
</dbReference>
<organism evidence="2 3">
    <name type="scientific">Alloscardovia omnicolens</name>
    <dbReference type="NCBI Taxonomy" id="419015"/>
    <lineage>
        <taxon>Bacteria</taxon>
        <taxon>Bacillati</taxon>
        <taxon>Actinomycetota</taxon>
        <taxon>Actinomycetes</taxon>
        <taxon>Bifidobacteriales</taxon>
        <taxon>Bifidobacteriaceae</taxon>
        <taxon>Alloscardovia</taxon>
    </lineage>
</organism>
<dbReference type="Proteomes" id="UP000242263">
    <property type="component" value="Unassembled WGS sequence"/>
</dbReference>
<dbReference type="InterPro" id="IPR022366">
    <property type="entry name" value="Pup_deamidase"/>
</dbReference>
<sequence>MSVLRVMGLETEYGVSRVGGKYENHAQLSFDVIEAVRALSPSTAHVAWNYGHEDPVHDARGYHMPRAHVSSDLLTDREELRATNAPHINGARIYVDHCHPEYSSPETISPREAVLYNHAGDAIMQHAMVKAQQPITLYRNNVDGKGASWGSHENYQVERAVPFDMLSALFTAHAVSRQIYTGAGRVGLGEESETPGFQISQRADYFAMKEGLQTTFHRPIVNTRDESHSTDTYRRFHVIVGDANRMDVPDLLKLGVTSLLFWALEHSYDTDETRDFVRSMSMEDPVEAMHSISHDLSLAAPVAMSNGDKLSAIDIQLRLRSWVYAVAAAQYDTDSRGEPRWPDEDTHEIVQLWQKVLLDCLEVAHADDTQRLQLSEAASRLEWLLKWQVCESMRRRKNIQWSSPLLQAMDISWARIDAQSLFAKVAQKTERLFDTSLLEHATHTPPASTRAYTRGLLLQQYAAHVLSVSWDIVVLDIEGKRSIIDMAHPLTYTRADSADTFTADFSIEEVEKRLTALTK</sequence>
<comment type="caution">
    <text evidence="2">The sequence shown here is derived from an EMBL/GenBank/DDBJ whole genome shotgun (WGS) entry which is preliminary data.</text>
</comment>
<name>A0A2I1M5N4_9BIFI</name>
<accession>A0A2I1M5N4</accession>
<reference evidence="2 3" key="1">
    <citation type="submission" date="2017-12" db="EMBL/GenBank/DDBJ databases">
        <title>Phylogenetic diversity of female urinary microbiome.</title>
        <authorList>
            <person name="Thomas-White K."/>
            <person name="Wolfe A.J."/>
        </authorList>
    </citation>
    <scope>NUCLEOTIDE SEQUENCE [LARGE SCALE GENOMIC DNA]</scope>
    <source>
        <strain evidence="2 3">UMB0064</strain>
    </source>
</reference>
<dbReference type="PANTHER" id="PTHR42307:SF2">
    <property type="entry name" value="PUP DEAMIDASE_DEPUPYLASE"/>
    <property type="match status" value="1"/>
</dbReference>
<gene>
    <name evidence="2" type="ORF">CYJ32_03365</name>
</gene>
<dbReference type="PANTHER" id="PTHR42307">
    <property type="entry name" value="PUP DEAMIDASE/DEPUPYLASE"/>
    <property type="match status" value="1"/>
</dbReference>
<dbReference type="InterPro" id="IPR004347">
    <property type="entry name" value="Pup_ligase/deamidase"/>
</dbReference>
<dbReference type="GO" id="GO:0070490">
    <property type="term" value="P:protein pupylation"/>
    <property type="evidence" value="ECO:0007669"/>
    <property type="project" value="TreeGrafter"/>
</dbReference>
<proteinExistence type="inferred from homology"/>
<dbReference type="NCBIfam" id="TIGR03688">
    <property type="entry name" value="depupylase_Dop"/>
    <property type="match status" value="1"/>
</dbReference>
<dbReference type="GO" id="GO:0019941">
    <property type="term" value="P:modification-dependent protein catabolic process"/>
    <property type="evidence" value="ECO:0007669"/>
    <property type="project" value="InterPro"/>
</dbReference>
<dbReference type="GO" id="GO:0010498">
    <property type="term" value="P:proteasomal protein catabolic process"/>
    <property type="evidence" value="ECO:0007669"/>
    <property type="project" value="InterPro"/>
</dbReference>
<evidence type="ECO:0000313" key="2">
    <source>
        <dbReference type="EMBL" id="PKZ15428.1"/>
    </source>
</evidence>